<dbReference type="GeneID" id="93842455"/>
<dbReference type="Pfam" id="PF13385">
    <property type="entry name" value="Laminin_G_3"/>
    <property type="match status" value="1"/>
</dbReference>
<dbReference type="EMBL" id="JACHLX010000001">
    <property type="protein sequence ID" value="MBB5815002.1"/>
    <property type="molecule type" value="Genomic_DNA"/>
</dbReference>
<name>A0AA89Q5Z3_STRCU</name>
<comment type="caution">
    <text evidence="1">The sequence shown here is derived from an EMBL/GenBank/DDBJ whole genome shotgun (WGS) entry which is preliminary data.</text>
</comment>
<dbReference type="Gene3D" id="2.60.120.200">
    <property type="match status" value="1"/>
</dbReference>
<organism evidence="1 2">
    <name type="scientific">Streptomyces collinus</name>
    <dbReference type="NCBI Taxonomy" id="42684"/>
    <lineage>
        <taxon>Bacteria</taxon>
        <taxon>Bacillati</taxon>
        <taxon>Actinomycetota</taxon>
        <taxon>Actinomycetes</taxon>
        <taxon>Kitasatosporales</taxon>
        <taxon>Streptomycetaceae</taxon>
        <taxon>Streptomyces</taxon>
    </lineage>
</organism>
<dbReference type="AlphaFoldDB" id="A0AA89Q5Z3"/>
<dbReference type="SUPFAM" id="SSF49899">
    <property type="entry name" value="Concanavalin A-like lectins/glucanases"/>
    <property type="match status" value="1"/>
</dbReference>
<proteinExistence type="predicted"/>
<dbReference type="RefSeq" id="WP_311241112.1">
    <property type="nucleotide sequence ID" value="NZ_BAABFE010000002.1"/>
</dbReference>
<gene>
    <name evidence="1" type="ORF">HNR72_006030</name>
</gene>
<protein>
    <recommendedName>
        <fullName evidence="3">LamG domain-containing protein</fullName>
    </recommendedName>
</protein>
<keyword evidence="2" id="KW-1185">Reference proteome</keyword>
<sequence length="89" mass="9423">MARFARADGRDGIGHRVAVVYDDATDRVKLYVDGQTGAGATADLPNGRRTSGPLQIGRARTGDGWGEYLHGDVDEVRAFAGALPDGRIP</sequence>
<reference evidence="1 2" key="1">
    <citation type="submission" date="2020-08" db="EMBL/GenBank/DDBJ databases">
        <title>Sequencing the genomes of 1000 actinobacteria strains.</title>
        <authorList>
            <person name="Klenk H.-P."/>
        </authorList>
    </citation>
    <scope>NUCLEOTIDE SEQUENCE [LARGE SCALE GENOMIC DNA]</scope>
    <source>
        <strain evidence="1 2">DSM 40129</strain>
    </source>
</reference>
<evidence type="ECO:0000313" key="1">
    <source>
        <dbReference type="EMBL" id="MBB5815002.1"/>
    </source>
</evidence>
<accession>A0AA89Q5Z3</accession>
<evidence type="ECO:0008006" key="3">
    <source>
        <dbReference type="Google" id="ProtNLM"/>
    </source>
</evidence>
<dbReference type="Proteomes" id="UP000579531">
    <property type="component" value="Unassembled WGS sequence"/>
</dbReference>
<dbReference type="InterPro" id="IPR013320">
    <property type="entry name" value="ConA-like_dom_sf"/>
</dbReference>
<evidence type="ECO:0000313" key="2">
    <source>
        <dbReference type="Proteomes" id="UP000579531"/>
    </source>
</evidence>